<feature type="transmembrane region" description="Helical" evidence="2">
    <location>
        <begin position="46"/>
        <end position="69"/>
    </location>
</feature>
<dbReference type="KEGG" id="spue:AB5L97_14030"/>
<keyword evidence="2" id="KW-0472">Membrane</keyword>
<dbReference type="EMBL" id="CP163302">
    <property type="protein sequence ID" value="XDP44386.1"/>
    <property type="molecule type" value="Genomic_DNA"/>
</dbReference>
<name>A0AB39KZT5_9MICC</name>
<gene>
    <name evidence="3" type="ORF">AB5L97_14030</name>
</gene>
<feature type="compositionally biased region" description="Basic and acidic residues" evidence="1">
    <location>
        <begin position="92"/>
        <end position="106"/>
    </location>
</feature>
<evidence type="ECO:0008006" key="4">
    <source>
        <dbReference type="Google" id="ProtNLM"/>
    </source>
</evidence>
<keyword evidence="2" id="KW-1133">Transmembrane helix</keyword>
<evidence type="ECO:0000256" key="1">
    <source>
        <dbReference type="SAM" id="MobiDB-lite"/>
    </source>
</evidence>
<reference evidence="3" key="1">
    <citation type="submission" date="2024-07" db="EMBL/GenBank/DDBJ databases">
        <authorList>
            <person name="fu j."/>
        </authorList>
    </citation>
    <scope>NUCLEOTIDE SEQUENCE</scope>
    <source>
        <strain evidence="3">P10A9</strain>
    </source>
</reference>
<dbReference type="AlphaFoldDB" id="A0AB39KZT5"/>
<proteinExistence type="predicted"/>
<protein>
    <recommendedName>
        <fullName evidence="4">LPXTG-motif cell wall-anchored protein</fullName>
    </recommendedName>
</protein>
<feature type="compositionally biased region" description="Basic and acidic residues" evidence="1">
    <location>
        <begin position="121"/>
        <end position="134"/>
    </location>
</feature>
<accession>A0AB39KZT5</accession>
<evidence type="ECO:0000256" key="2">
    <source>
        <dbReference type="SAM" id="Phobius"/>
    </source>
</evidence>
<sequence length="134" mass="13510">MSTNFKAQHEYPRGPSVGTIVWGAVLVVTAALIIAGRVGWLSVDPGVAAVVLLLIAGLGLVVGGALAGARRRRTVGTTSGAAVGTAAGGAERTIREDAPSSDDARSGDGQPTRSPYATDIRPSDPKTHQDGPAV</sequence>
<evidence type="ECO:0000313" key="3">
    <source>
        <dbReference type="EMBL" id="XDP44386.1"/>
    </source>
</evidence>
<keyword evidence="2" id="KW-0812">Transmembrane</keyword>
<feature type="compositionally biased region" description="Low complexity" evidence="1">
    <location>
        <begin position="75"/>
        <end position="90"/>
    </location>
</feature>
<dbReference type="RefSeq" id="WP_369045100.1">
    <property type="nucleotide sequence ID" value="NZ_CP163302.1"/>
</dbReference>
<organism evidence="3">
    <name type="scientific">Sinomonas puerhi</name>
    <dbReference type="NCBI Taxonomy" id="3238584"/>
    <lineage>
        <taxon>Bacteria</taxon>
        <taxon>Bacillati</taxon>
        <taxon>Actinomycetota</taxon>
        <taxon>Actinomycetes</taxon>
        <taxon>Micrococcales</taxon>
        <taxon>Micrococcaceae</taxon>
        <taxon>Sinomonas</taxon>
    </lineage>
</organism>
<feature type="transmembrane region" description="Helical" evidence="2">
    <location>
        <begin position="20"/>
        <end position="40"/>
    </location>
</feature>
<feature type="region of interest" description="Disordered" evidence="1">
    <location>
        <begin position="73"/>
        <end position="134"/>
    </location>
</feature>